<evidence type="ECO:0000256" key="2">
    <source>
        <dbReference type="SAM" id="Phobius"/>
    </source>
</evidence>
<reference evidence="3 4" key="1">
    <citation type="submission" date="2018-05" db="EMBL/GenBank/DDBJ databases">
        <title>Genome comparison of Eubacterium sp.</title>
        <authorList>
            <person name="Feng Y."/>
            <person name="Sanchez-Andrea I."/>
            <person name="Stams A.J.M."/>
            <person name="De Vos W.M."/>
        </authorList>
    </citation>
    <scope>NUCLEOTIDE SEQUENCE [LARGE SCALE GENOMIC DNA]</scope>
    <source>
        <strain evidence="3 4">YI</strain>
    </source>
</reference>
<sequence length="174" mass="18718">MKTEVKKKNKASLALYIVAVLFGIYAIFSLINTALYISNLISTQYITVSESLTDIIVYFVTNCGPYIFYAAALGGMGYLVEMTTGPRKAKAGVDDTQTDENAAEAIPEAALNTVMETTVTETIVDEAAPEDDSSESINEPAAVEEAEAKPETGADEKEKSDKDTPEPSVMKNTI</sequence>
<feature type="transmembrane region" description="Helical" evidence="2">
    <location>
        <begin position="12"/>
        <end position="35"/>
    </location>
</feature>
<evidence type="ECO:0000313" key="4">
    <source>
        <dbReference type="Proteomes" id="UP000218387"/>
    </source>
</evidence>
<evidence type="ECO:0000313" key="3">
    <source>
        <dbReference type="EMBL" id="QCT71403.1"/>
    </source>
</evidence>
<accession>A0A4P9C7J4</accession>
<dbReference type="KEGG" id="emt:CPZ25_008685"/>
<feature type="transmembrane region" description="Helical" evidence="2">
    <location>
        <begin position="55"/>
        <end position="80"/>
    </location>
</feature>
<feature type="region of interest" description="Disordered" evidence="1">
    <location>
        <begin position="123"/>
        <end position="174"/>
    </location>
</feature>
<keyword evidence="2" id="KW-0472">Membrane</keyword>
<keyword evidence="2" id="KW-0812">Transmembrane</keyword>
<dbReference type="AlphaFoldDB" id="A0A4P9C7J4"/>
<dbReference type="EMBL" id="CP029487">
    <property type="protein sequence ID" value="QCT71403.1"/>
    <property type="molecule type" value="Genomic_DNA"/>
</dbReference>
<dbReference type="Proteomes" id="UP000218387">
    <property type="component" value="Chromosome"/>
</dbReference>
<feature type="compositionally biased region" description="Basic and acidic residues" evidence="1">
    <location>
        <begin position="146"/>
        <end position="165"/>
    </location>
</feature>
<proteinExistence type="predicted"/>
<gene>
    <name evidence="3" type="ORF">CPZ25_008685</name>
</gene>
<keyword evidence="4" id="KW-1185">Reference proteome</keyword>
<dbReference type="RefSeq" id="WP_096920201.1">
    <property type="nucleotide sequence ID" value="NZ_CP029487.1"/>
</dbReference>
<name>A0A4P9C7J4_EUBML</name>
<organism evidence="3 4">
    <name type="scientific">Eubacterium maltosivorans</name>
    <dbReference type="NCBI Taxonomy" id="2041044"/>
    <lineage>
        <taxon>Bacteria</taxon>
        <taxon>Bacillati</taxon>
        <taxon>Bacillota</taxon>
        <taxon>Clostridia</taxon>
        <taxon>Eubacteriales</taxon>
        <taxon>Eubacteriaceae</taxon>
        <taxon>Eubacterium</taxon>
    </lineage>
</organism>
<feature type="compositionally biased region" description="Acidic residues" evidence="1">
    <location>
        <begin position="123"/>
        <end position="134"/>
    </location>
</feature>
<protein>
    <submittedName>
        <fullName evidence="3">Uncharacterized protein</fullName>
    </submittedName>
</protein>
<evidence type="ECO:0000256" key="1">
    <source>
        <dbReference type="SAM" id="MobiDB-lite"/>
    </source>
</evidence>
<keyword evidence="2" id="KW-1133">Transmembrane helix</keyword>